<dbReference type="Proteomes" id="UP001164929">
    <property type="component" value="Chromosome 8"/>
</dbReference>
<comment type="caution">
    <text evidence="1">The sequence shown here is derived from an EMBL/GenBank/DDBJ whole genome shotgun (WGS) entry which is preliminary data.</text>
</comment>
<sequence>MQWIRHVNTLKKVDFELQQPMRPWHNKSLVSSSSSIHEVNQRPQISLLSMVSFP</sequence>
<proteinExistence type="predicted"/>
<evidence type="ECO:0000313" key="2">
    <source>
        <dbReference type="Proteomes" id="UP001164929"/>
    </source>
</evidence>
<gene>
    <name evidence="1" type="ORF">NC653_021599</name>
</gene>
<reference evidence="1" key="1">
    <citation type="journal article" date="2023" name="Mol. Ecol. Resour.">
        <title>Chromosome-level genome assembly of a triploid poplar Populus alba 'Berolinensis'.</title>
        <authorList>
            <person name="Chen S."/>
            <person name="Yu Y."/>
            <person name="Wang X."/>
            <person name="Wang S."/>
            <person name="Zhang T."/>
            <person name="Zhou Y."/>
            <person name="He R."/>
            <person name="Meng N."/>
            <person name="Wang Y."/>
            <person name="Liu W."/>
            <person name="Liu Z."/>
            <person name="Liu J."/>
            <person name="Guo Q."/>
            <person name="Huang H."/>
            <person name="Sederoff R.R."/>
            <person name="Wang G."/>
            <person name="Qu G."/>
            <person name="Chen S."/>
        </authorList>
    </citation>
    <scope>NUCLEOTIDE SEQUENCE</scope>
    <source>
        <strain evidence="1">SC-2020</strain>
    </source>
</reference>
<keyword evidence="2" id="KW-1185">Reference proteome</keyword>
<name>A0AAD6MNN8_9ROSI</name>
<organism evidence="1 2">
    <name type="scientific">Populus alba x Populus x berolinensis</name>
    <dbReference type="NCBI Taxonomy" id="444605"/>
    <lineage>
        <taxon>Eukaryota</taxon>
        <taxon>Viridiplantae</taxon>
        <taxon>Streptophyta</taxon>
        <taxon>Embryophyta</taxon>
        <taxon>Tracheophyta</taxon>
        <taxon>Spermatophyta</taxon>
        <taxon>Magnoliopsida</taxon>
        <taxon>eudicotyledons</taxon>
        <taxon>Gunneridae</taxon>
        <taxon>Pentapetalae</taxon>
        <taxon>rosids</taxon>
        <taxon>fabids</taxon>
        <taxon>Malpighiales</taxon>
        <taxon>Salicaceae</taxon>
        <taxon>Saliceae</taxon>
        <taxon>Populus</taxon>
    </lineage>
</organism>
<dbReference type="AlphaFoldDB" id="A0AAD6MNN8"/>
<evidence type="ECO:0000313" key="1">
    <source>
        <dbReference type="EMBL" id="KAJ6988720.1"/>
    </source>
</evidence>
<protein>
    <submittedName>
        <fullName evidence="1">Uncharacterized protein</fullName>
    </submittedName>
</protein>
<accession>A0AAD6MNN8</accession>
<dbReference type="EMBL" id="JAQIZT010000008">
    <property type="protein sequence ID" value="KAJ6988720.1"/>
    <property type="molecule type" value="Genomic_DNA"/>
</dbReference>